<keyword evidence="1" id="KW-0472">Membrane</keyword>
<feature type="region of interest" description="Disordered" evidence="2">
    <location>
        <begin position="1"/>
        <end position="39"/>
    </location>
</feature>
<evidence type="ECO:0000256" key="2">
    <source>
        <dbReference type="SAM" id="MobiDB-lite"/>
    </source>
</evidence>
<comment type="caution">
    <text evidence="3">The sequence shown here is derived from an EMBL/GenBank/DDBJ whole genome shotgun (WGS) entry which is preliminary data.</text>
</comment>
<dbReference type="Pfam" id="PF04348">
    <property type="entry name" value="LppC"/>
    <property type="match status" value="2"/>
</dbReference>
<dbReference type="InterPro" id="IPR007443">
    <property type="entry name" value="LpoA"/>
</dbReference>
<accession>A0A1J5SQT9</accession>
<dbReference type="InterPro" id="IPR028082">
    <property type="entry name" value="Peripla_BP_I"/>
</dbReference>
<reference evidence="3" key="1">
    <citation type="submission" date="2016-10" db="EMBL/GenBank/DDBJ databases">
        <title>Sequence of Gallionella enrichment culture.</title>
        <authorList>
            <person name="Poehlein A."/>
            <person name="Muehling M."/>
            <person name="Daniel R."/>
        </authorList>
    </citation>
    <scope>NUCLEOTIDE SEQUENCE</scope>
</reference>
<proteinExistence type="predicted"/>
<dbReference type="AlphaFoldDB" id="A0A1J5SQT9"/>
<protein>
    <submittedName>
        <fullName evidence="3">Penicillin-binding protein activator LpoA</fullName>
    </submittedName>
</protein>
<organism evidence="3">
    <name type="scientific">mine drainage metagenome</name>
    <dbReference type="NCBI Taxonomy" id="410659"/>
    <lineage>
        <taxon>unclassified sequences</taxon>
        <taxon>metagenomes</taxon>
        <taxon>ecological metagenomes</taxon>
    </lineage>
</organism>
<name>A0A1J5SQT9_9ZZZZ</name>
<gene>
    <name evidence="3" type="primary">lpoA_2</name>
    <name evidence="3" type="ORF">GALL_76510</name>
</gene>
<dbReference type="GO" id="GO:0030234">
    <property type="term" value="F:enzyme regulator activity"/>
    <property type="evidence" value="ECO:0007669"/>
    <property type="project" value="TreeGrafter"/>
</dbReference>
<dbReference type="EMBL" id="MLJW01000023">
    <property type="protein sequence ID" value="OIR10339.1"/>
    <property type="molecule type" value="Genomic_DNA"/>
</dbReference>
<dbReference type="PANTHER" id="PTHR38038">
    <property type="entry name" value="PENICILLIN-BINDING PROTEIN ACTIVATOR LPOA"/>
    <property type="match status" value="1"/>
</dbReference>
<evidence type="ECO:0000313" key="3">
    <source>
        <dbReference type="EMBL" id="OIR10339.1"/>
    </source>
</evidence>
<dbReference type="GO" id="GO:0009252">
    <property type="term" value="P:peptidoglycan biosynthetic process"/>
    <property type="evidence" value="ECO:0007669"/>
    <property type="project" value="TreeGrafter"/>
</dbReference>
<sequence length="388" mass="40731">MSVFGCATPTPTAPKTVTPAPVSQPAVQTPPAAPVTASPAAQPPVVTGVVPAPAPLAATPLPAIGTEPAAPHIALLLPLNSPVFAKAAAAVQQGFLAAAGKELNSLPVRVYPCSDESAEIVALYQKALRAGAVAIAGPLTRNGVAALAATGPVATPTLALNLVDDTRADQLYFFGLPPETEARQAAQRATTAGLLSATVVSTNSPLSKRLAQAFSDEWQREGGILQAGIIYDGDPTPLKDLSQEPGTSVFLAAEPDKARLIRPYINSAIPVYATSQVFSGNTNTLTNYDLADVRFFDMPWLLQPDHPAVMIYPHVVPPMTPDLERLYALGIDAYRLLQVLYQHNPANVLPLDGVTGKISRNGHVFQREGIFAIMRQGLGVPVEGKSRQ</sequence>
<dbReference type="CDD" id="cd06339">
    <property type="entry name" value="PBP1_YraM_LppC_lipoprotein-like"/>
    <property type="match status" value="1"/>
</dbReference>
<feature type="compositionally biased region" description="Low complexity" evidence="2">
    <location>
        <begin position="7"/>
        <end position="39"/>
    </location>
</feature>
<dbReference type="SUPFAM" id="SSF53822">
    <property type="entry name" value="Periplasmic binding protein-like I"/>
    <property type="match status" value="1"/>
</dbReference>
<dbReference type="PANTHER" id="PTHR38038:SF1">
    <property type="entry name" value="PENICILLIN-BINDING PROTEIN ACTIVATOR LPOA"/>
    <property type="match status" value="1"/>
</dbReference>
<dbReference type="GO" id="GO:0031241">
    <property type="term" value="C:periplasmic side of cell outer membrane"/>
    <property type="evidence" value="ECO:0007669"/>
    <property type="project" value="TreeGrafter"/>
</dbReference>
<dbReference type="Gene3D" id="3.40.50.2300">
    <property type="match status" value="2"/>
</dbReference>
<evidence type="ECO:0000256" key="1">
    <source>
        <dbReference type="ARBA" id="ARBA00023136"/>
    </source>
</evidence>